<organism evidence="1 2">
    <name type="scientific">Chitinophaga agri</name>
    <dbReference type="NCBI Taxonomy" id="2703787"/>
    <lineage>
        <taxon>Bacteria</taxon>
        <taxon>Pseudomonadati</taxon>
        <taxon>Bacteroidota</taxon>
        <taxon>Chitinophagia</taxon>
        <taxon>Chitinophagales</taxon>
        <taxon>Chitinophagaceae</taxon>
        <taxon>Chitinophaga</taxon>
    </lineage>
</organism>
<accession>A0A6B9ZLX9</accession>
<dbReference type="EMBL" id="CP048113">
    <property type="protein sequence ID" value="QHS63388.1"/>
    <property type="molecule type" value="Genomic_DNA"/>
</dbReference>
<sequence length="161" mass="18147">MINVNDITGIMVSLEVDKRIVLYILIAPDGIIKRLGDGRADCKETQAFIGRVEPGIFKELKAAYTQEMANSLNQYYEIHEIKGQLCDLKVMVDVNGVEGYTQFVYGTASVGPSRDFADFAARAVSLTNPWYAEQHRIMAEEKAAKAAKEVNVEKKSWWKPW</sequence>
<dbReference type="RefSeq" id="WP_162335104.1">
    <property type="nucleotide sequence ID" value="NZ_CP048113.1"/>
</dbReference>
<protein>
    <submittedName>
        <fullName evidence="1">Uncharacterized protein</fullName>
    </submittedName>
</protein>
<dbReference type="Proteomes" id="UP000476411">
    <property type="component" value="Chromosome"/>
</dbReference>
<reference evidence="1 2" key="1">
    <citation type="submission" date="2020-01" db="EMBL/GenBank/DDBJ databases">
        <title>Complete genome sequence of Chitinophaga sp. H33E-04 isolated from quinoa roots.</title>
        <authorList>
            <person name="Weon H.-Y."/>
            <person name="Lee S.A."/>
        </authorList>
    </citation>
    <scope>NUCLEOTIDE SEQUENCE [LARGE SCALE GENOMIC DNA]</scope>
    <source>
        <strain evidence="1 2">H33E-04</strain>
    </source>
</reference>
<dbReference type="AlphaFoldDB" id="A0A6B9ZLX9"/>
<dbReference type="KEGG" id="chih:GWR21_28515"/>
<proteinExistence type="predicted"/>
<evidence type="ECO:0000313" key="1">
    <source>
        <dbReference type="EMBL" id="QHS63388.1"/>
    </source>
</evidence>
<gene>
    <name evidence="1" type="ORF">GWR21_28515</name>
</gene>
<name>A0A6B9ZLX9_9BACT</name>
<evidence type="ECO:0000313" key="2">
    <source>
        <dbReference type="Proteomes" id="UP000476411"/>
    </source>
</evidence>
<keyword evidence="2" id="KW-1185">Reference proteome</keyword>